<dbReference type="PROSITE" id="PS51464">
    <property type="entry name" value="SIS"/>
    <property type="match status" value="1"/>
</dbReference>
<dbReference type="Proteomes" id="UP000660680">
    <property type="component" value="Unassembled WGS sequence"/>
</dbReference>
<dbReference type="CDD" id="cd04182">
    <property type="entry name" value="GT_2_like_f"/>
    <property type="match status" value="1"/>
</dbReference>
<dbReference type="GO" id="GO:0016779">
    <property type="term" value="F:nucleotidyltransferase activity"/>
    <property type="evidence" value="ECO:0007669"/>
    <property type="project" value="UniProtKB-ARBA"/>
</dbReference>
<dbReference type="GO" id="GO:1901135">
    <property type="term" value="P:carbohydrate derivative metabolic process"/>
    <property type="evidence" value="ECO:0007669"/>
    <property type="project" value="InterPro"/>
</dbReference>
<feature type="domain" description="SIS" evidence="1">
    <location>
        <begin position="216"/>
        <end position="390"/>
    </location>
</feature>
<comment type="caution">
    <text evidence="2">The sequence shown here is derived from an EMBL/GenBank/DDBJ whole genome shotgun (WGS) entry which is preliminary data.</text>
</comment>
<dbReference type="InterPro" id="IPR029044">
    <property type="entry name" value="Nucleotide-diphossugar_trans"/>
</dbReference>
<dbReference type="InterPro" id="IPR025877">
    <property type="entry name" value="MobA-like_NTP_Trfase"/>
</dbReference>
<dbReference type="Gene3D" id="3.90.550.10">
    <property type="entry name" value="Spore Coat Polysaccharide Biosynthesis Protein SpsA, Chain A"/>
    <property type="match status" value="1"/>
</dbReference>
<dbReference type="InterPro" id="IPR001347">
    <property type="entry name" value="SIS_dom"/>
</dbReference>
<dbReference type="AlphaFoldDB" id="A0A918LHV4"/>
<evidence type="ECO:0000313" key="2">
    <source>
        <dbReference type="EMBL" id="GGS50030.1"/>
    </source>
</evidence>
<dbReference type="PANTHER" id="PTHR43777">
    <property type="entry name" value="MOLYBDENUM COFACTOR CYTIDYLYLTRANSFERASE"/>
    <property type="match status" value="1"/>
</dbReference>
<dbReference type="InterPro" id="IPR046348">
    <property type="entry name" value="SIS_dom_sf"/>
</dbReference>
<dbReference type="GO" id="GO:0097367">
    <property type="term" value="F:carbohydrate derivative binding"/>
    <property type="evidence" value="ECO:0007669"/>
    <property type="project" value="InterPro"/>
</dbReference>
<dbReference type="SUPFAM" id="SSF53697">
    <property type="entry name" value="SIS domain"/>
    <property type="match status" value="1"/>
</dbReference>
<proteinExistence type="predicted"/>
<dbReference type="Pfam" id="PF12804">
    <property type="entry name" value="NTP_transf_3"/>
    <property type="match status" value="1"/>
</dbReference>
<keyword evidence="3" id="KW-1185">Reference proteome</keyword>
<dbReference type="Gene3D" id="3.40.50.10490">
    <property type="entry name" value="Glucose-6-phosphate isomerase like protein, domain 1"/>
    <property type="match status" value="1"/>
</dbReference>
<dbReference type="SUPFAM" id="SSF53448">
    <property type="entry name" value="Nucleotide-diphospho-sugar transferases"/>
    <property type="match status" value="1"/>
</dbReference>
<dbReference type="Pfam" id="PF13580">
    <property type="entry name" value="SIS_2"/>
    <property type="match status" value="1"/>
</dbReference>
<protein>
    <recommendedName>
        <fullName evidence="1">SIS domain-containing protein</fullName>
    </recommendedName>
</protein>
<name>A0A918LHV4_9PSEU</name>
<reference evidence="2" key="2">
    <citation type="submission" date="2020-09" db="EMBL/GenBank/DDBJ databases">
        <authorList>
            <person name="Sun Q."/>
            <person name="Ohkuma M."/>
        </authorList>
    </citation>
    <scope>NUCLEOTIDE SEQUENCE</scope>
    <source>
        <strain evidence="2">JCM 3276</strain>
    </source>
</reference>
<sequence length="425" mass="43342">MTAGLLLAAGAGRRFGMPKALAPLRGELLVDHALRALVDGGCDPVVVVTGASAAEVAAHLGDRATVVENPDWASGMGSSLRAGLSALPDVDAAVVLTVDTPGVTAAAVSRLAALAAPDALARATYDGEPGHPVLLGRDHWAGVAELAVGDTGARPYLRGRAVAEVPCADVADGADADHPDDLTRFGGTVYGDLALTHLAKVAEHNASALDETAELVLSCVRADGLVLTSGAGHSLAAVAETFFRAGGLACVRPLVHDDLQVFGGARKATAAERRAGLAASVFAEVPRTGHEVLFIFSNSGVNPFPVELAQTAVDSGCPVVAVTSPRSSAGATRRAGGLLAEHATIVLDTLTGPGDVAYPPDSAVTASLSTLCNAFLWNLMLARLHDRAEAEGVELPRWRSSNVEGGDTANAALLERYGDRVPHLG</sequence>
<gene>
    <name evidence="2" type="ORF">GCM10010171_51490</name>
</gene>
<accession>A0A918LHV4</accession>
<reference evidence="2" key="1">
    <citation type="journal article" date="2014" name="Int. J. Syst. Evol. Microbiol.">
        <title>Complete genome sequence of Corynebacterium casei LMG S-19264T (=DSM 44701T), isolated from a smear-ripened cheese.</title>
        <authorList>
            <consortium name="US DOE Joint Genome Institute (JGI-PGF)"/>
            <person name="Walter F."/>
            <person name="Albersmeier A."/>
            <person name="Kalinowski J."/>
            <person name="Ruckert C."/>
        </authorList>
    </citation>
    <scope>NUCLEOTIDE SEQUENCE</scope>
    <source>
        <strain evidence="2">JCM 3276</strain>
    </source>
</reference>
<dbReference type="NCBIfam" id="NF002805">
    <property type="entry name" value="PRK02947.1"/>
    <property type="match status" value="1"/>
</dbReference>
<evidence type="ECO:0000313" key="3">
    <source>
        <dbReference type="Proteomes" id="UP000660680"/>
    </source>
</evidence>
<evidence type="ECO:0000259" key="1">
    <source>
        <dbReference type="PROSITE" id="PS51464"/>
    </source>
</evidence>
<dbReference type="PANTHER" id="PTHR43777:SF1">
    <property type="entry name" value="MOLYBDENUM COFACTOR CYTIDYLYLTRANSFERASE"/>
    <property type="match status" value="1"/>
</dbReference>
<dbReference type="EMBL" id="BMRB01000005">
    <property type="protein sequence ID" value="GGS50030.1"/>
    <property type="molecule type" value="Genomic_DNA"/>
</dbReference>
<organism evidence="2 3">
    <name type="scientific">Actinokineospora fastidiosa</name>
    <dbReference type="NCBI Taxonomy" id="1816"/>
    <lineage>
        <taxon>Bacteria</taxon>
        <taxon>Bacillati</taxon>
        <taxon>Actinomycetota</taxon>
        <taxon>Actinomycetes</taxon>
        <taxon>Pseudonocardiales</taxon>
        <taxon>Pseudonocardiaceae</taxon>
        <taxon>Actinokineospora</taxon>
    </lineage>
</organism>